<sequence length="269" mass="29589">MTPTLIIAVSLLGTVLTASLFALLLLICTKRRCRKAEFSQQQYQKQDAELVQAAWNTSHTELGLDGFSPQDDLVNMDPLHLNISIHILHTVPNAFHKPEMFLDPDWSGDAEHLISHCIDLLKSCHVLTEQLVAHTLESSGTIKSPTEMNKIVTAAKEIRPRVDELVKAMYIPSDSKQIEEKSTALYKSVCQLLQVVRGASNRPDALAWAGEIIVAIEKHMEAMQSECQSVCSSCSSIQSTASSVSCLCQQSVVMVTNQAYCCPGNTAVY</sequence>
<accession>A0A3M6UV20</accession>
<dbReference type="PANTHER" id="PTHR32510">
    <property type="entry name" value="TRANSMEMBRANE PROTEIN 98"/>
    <property type="match status" value="1"/>
</dbReference>
<dbReference type="AlphaFoldDB" id="A0A3M6UV20"/>
<keyword evidence="8 12" id="KW-0812">Transmembrane</keyword>
<dbReference type="GO" id="GO:0005576">
    <property type="term" value="C:extracellular region"/>
    <property type="evidence" value="ECO:0007669"/>
    <property type="project" value="UniProtKB-SubCell"/>
</dbReference>
<keyword evidence="11 12" id="KW-0472">Membrane</keyword>
<dbReference type="InterPro" id="IPR029668">
    <property type="entry name" value="TMEM98"/>
</dbReference>
<gene>
    <name evidence="14" type="ORF">pdam_00005782</name>
</gene>
<protein>
    <recommendedName>
        <fullName evidence="5">Transmembrane protein 98</fullName>
    </recommendedName>
</protein>
<keyword evidence="6" id="KW-1003">Cell membrane</keyword>
<dbReference type="GO" id="GO:0005789">
    <property type="term" value="C:endoplasmic reticulum membrane"/>
    <property type="evidence" value="ECO:0007669"/>
    <property type="project" value="UniProtKB-SubCell"/>
</dbReference>
<evidence type="ECO:0000256" key="11">
    <source>
        <dbReference type="ARBA" id="ARBA00023136"/>
    </source>
</evidence>
<proteinExistence type="inferred from homology"/>
<evidence type="ECO:0000256" key="2">
    <source>
        <dbReference type="ARBA" id="ARBA00004550"/>
    </source>
</evidence>
<keyword evidence="10 12" id="KW-1133">Transmembrane helix</keyword>
<evidence type="ECO:0000313" key="14">
    <source>
        <dbReference type="EMBL" id="RMX57536.1"/>
    </source>
</evidence>
<dbReference type="Proteomes" id="UP000275408">
    <property type="component" value="Unassembled WGS sequence"/>
</dbReference>
<name>A0A3M6UV20_POCDA</name>
<keyword evidence="9" id="KW-0256">Endoplasmic reticulum</keyword>
<comment type="caution">
    <text evidence="14">The sequence shown here is derived from an EMBL/GenBank/DDBJ whole genome shotgun (WGS) entry which is preliminary data.</text>
</comment>
<dbReference type="EMBL" id="RCHS01000646">
    <property type="protein sequence ID" value="RMX57536.1"/>
    <property type="molecule type" value="Genomic_DNA"/>
</dbReference>
<evidence type="ECO:0000256" key="6">
    <source>
        <dbReference type="ARBA" id="ARBA00022475"/>
    </source>
</evidence>
<comment type="similarity">
    <text evidence="4">Belongs to the TMEM98 family.</text>
</comment>
<dbReference type="GO" id="GO:0005886">
    <property type="term" value="C:plasma membrane"/>
    <property type="evidence" value="ECO:0007669"/>
    <property type="project" value="UniProtKB-SubCell"/>
</dbReference>
<dbReference type="OrthoDB" id="5978425at2759"/>
<feature type="transmembrane region" description="Helical" evidence="12">
    <location>
        <begin position="6"/>
        <end position="28"/>
    </location>
</feature>
<comment type="subcellular location">
    <subcellularLocation>
        <location evidence="1">Cell membrane</location>
        <topology evidence="1">Single-pass type II membrane protein</topology>
    </subcellularLocation>
    <subcellularLocation>
        <location evidence="3">Endoplasmic reticulum membrane</location>
        <topology evidence="3">Single-pass type II membrane protein</topology>
    </subcellularLocation>
    <subcellularLocation>
        <location evidence="2">Secreted</location>
        <location evidence="2">Extracellular exosome</location>
    </subcellularLocation>
</comment>
<keyword evidence="7" id="KW-0964">Secreted</keyword>
<evidence type="ECO:0000259" key="13">
    <source>
        <dbReference type="Pfam" id="PF20936"/>
    </source>
</evidence>
<dbReference type="InterPro" id="IPR049318">
    <property type="entry name" value="GCIP_C"/>
</dbReference>
<dbReference type="Gene3D" id="1.20.1410.10">
    <property type="entry name" value="I/LWEQ domain"/>
    <property type="match status" value="1"/>
</dbReference>
<dbReference type="Pfam" id="PF20936">
    <property type="entry name" value="GCIP_C"/>
    <property type="match status" value="1"/>
</dbReference>
<evidence type="ECO:0000256" key="1">
    <source>
        <dbReference type="ARBA" id="ARBA00004401"/>
    </source>
</evidence>
<feature type="domain" description="Cyclin-D1-binding protein 1-like C-terminal" evidence="13">
    <location>
        <begin position="103"/>
        <end position="193"/>
    </location>
</feature>
<reference evidence="14 15" key="1">
    <citation type="journal article" date="2018" name="Sci. Rep.">
        <title>Comparative analysis of the Pocillopora damicornis genome highlights role of immune system in coral evolution.</title>
        <authorList>
            <person name="Cunning R."/>
            <person name="Bay R.A."/>
            <person name="Gillette P."/>
            <person name="Baker A.C."/>
            <person name="Traylor-Knowles N."/>
        </authorList>
    </citation>
    <scope>NUCLEOTIDE SEQUENCE [LARGE SCALE GENOMIC DNA]</scope>
    <source>
        <strain evidence="14">RSMAS</strain>
        <tissue evidence="14">Whole animal</tissue>
    </source>
</reference>
<dbReference type="PANTHER" id="PTHR32510:SF3">
    <property type="entry name" value="TRANSMEMBRANE PROTEIN 98"/>
    <property type="match status" value="1"/>
</dbReference>
<evidence type="ECO:0000313" key="15">
    <source>
        <dbReference type="Proteomes" id="UP000275408"/>
    </source>
</evidence>
<evidence type="ECO:0000256" key="3">
    <source>
        <dbReference type="ARBA" id="ARBA00004648"/>
    </source>
</evidence>
<evidence type="ECO:0000256" key="4">
    <source>
        <dbReference type="ARBA" id="ARBA00011024"/>
    </source>
</evidence>
<evidence type="ECO:0000256" key="7">
    <source>
        <dbReference type="ARBA" id="ARBA00022525"/>
    </source>
</evidence>
<evidence type="ECO:0000256" key="12">
    <source>
        <dbReference type="SAM" id="Phobius"/>
    </source>
</evidence>
<evidence type="ECO:0000256" key="5">
    <source>
        <dbReference type="ARBA" id="ARBA00014380"/>
    </source>
</evidence>
<evidence type="ECO:0000256" key="9">
    <source>
        <dbReference type="ARBA" id="ARBA00022824"/>
    </source>
</evidence>
<keyword evidence="15" id="KW-1185">Reference proteome</keyword>
<evidence type="ECO:0000256" key="10">
    <source>
        <dbReference type="ARBA" id="ARBA00022989"/>
    </source>
</evidence>
<evidence type="ECO:0000256" key="8">
    <source>
        <dbReference type="ARBA" id="ARBA00022692"/>
    </source>
</evidence>
<organism evidence="14 15">
    <name type="scientific">Pocillopora damicornis</name>
    <name type="common">Cauliflower coral</name>
    <name type="synonym">Millepora damicornis</name>
    <dbReference type="NCBI Taxonomy" id="46731"/>
    <lineage>
        <taxon>Eukaryota</taxon>
        <taxon>Metazoa</taxon>
        <taxon>Cnidaria</taxon>
        <taxon>Anthozoa</taxon>
        <taxon>Hexacorallia</taxon>
        <taxon>Scleractinia</taxon>
        <taxon>Astrocoeniina</taxon>
        <taxon>Pocilloporidae</taxon>
        <taxon>Pocillopora</taxon>
    </lineage>
</organism>